<keyword evidence="5" id="KW-1185">Reference proteome</keyword>
<comment type="caution">
    <text evidence="4">The sequence shown here is derived from an EMBL/GenBank/DDBJ whole genome shotgun (WGS) entry which is preliminary data.</text>
</comment>
<dbReference type="GO" id="GO:0003677">
    <property type="term" value="F:DNA binding"/>
    <property type="evidence" value="ECO:0007669"/>
    <property type="project" value="UniProtKB-KW"/>
</dbReference>
<dbReference type="InterPro" id="IPR010992">
    <property type="entry name" value="IHF-like_DNA-bd_dom_sf"/>
</dbReference>
<dbReference type="Pfam" id="PF00216">
    <property type="entry name" value="Bac_DNA_binding"/>
    <property type="match status" value="1"/>
</dbReference>
<dbReference type="CDD" id="cd13832">
    <property type="entry name" value="IHF"/>
    <property type="match status" value="1"/>
</dbReference>
<evidence type="ECO:0000256" key="1">
    <source>
        <dbReference type="ARBA" id="ARBA00010529"/>
    </source>
</evidence>
<gene>
    <name evidence="4" type="primary">ihfA</name>
    <name evidence="4" type="ORF">NMK_2474</name>
</gene>
<dbReference type="RefSeq" id="WP_109016056.1">
    <property type="nucleotide sequence ID" value="NZ_BDOQ01000010.1"/>
</dbReference>
<evidence type="ECO:0000313" key="4">
    <source>
        <dbReference type="EMBL" id="GBG14873.1"/>
    </source>
</evidence>
<dbReference type="Gene3D" id="4.10.520.10">
    <property type="entry name" value="IHF-like DNA-binding proteins"/>
    <property type="match status" value="1"/>
</dbReference>
<comment type="similarity">
    <text evidence="1 3">Belongs to the bacterial histone-like protein family.</text>
</comment>
<organism evidence="4 5">
    <name type="scientific">Novimethylophilus kurashikiensis</name>
    <dbReference type="NCBI Taxonomy" id="1825523"/>
    <lineage>
        <taxon>Bacteria</taxon>
        <taxon>Pseudomonadati</taxon>
        <taxon>Pseudomonadota</taxon>
        <taxon>Betaproteobacteria</taxon>
        <taxon>Nitrosomonadales</taxon>
        <taxon>Methylophilaceae</taxon>
        <taxon>Novimethylophilus</taxon>
    </lineage>
</organism>
<proteinExistence type="inferred from homology"/>
<dbReference type="SMART" id="SM00411">
    <property type="entry name" value="BHL"/>
    <property type="match status" value="1"/>
</dbReference>
<evidence type="ECO:0000313" key="5">
    <source>
        <dbReference type="Proteomes" id="UP000245081"/>
    </source>
</evidence>
<dbReference type="GO" id="GO:0005829">
    <property type="term" value="C:cytosol"/>
    <property type="evidence" value="ECO:0007669"/>
    <property type="project" value="TreeGrafter"/>
</dbReference>
<dbReference type="EMBL" id="BDOQ01000010">
    <property type="protein sequence ID" value="GBG14873.1"/>
    <property type="molecule type" value="Genomic_DNA"/>
</dbReference>
<name>A0A2R5FDB7_9PROT</name>
<reference evidence="4 5" key="1">
    <citation type="journal article" date="2018" name="Environ. Microbiol.">
        <title>Isolation and genomic characterization of Novimethylophilus kurashikiensis gen. nov. sp. nov., a new lanthanide-dependent methylotrophic species of Methylophilaceae.</title>
        <authorList>
            <person name="Lv H."/>
            <person name="Sahin N."/>
            <person name="Tani A."/>
        </authorList>
    </citation>
    <scope>NUCLEOTIDE SEQUENCE [LARGE SCALE GENOMIC DNA]</scope>
    <source>
        <strain evidence="4 5">La2-4</strain>
    </source>
</reference>
<dbReference type="SUPFAM" id="SSF47729">
    <property type="entry name" value="IHF-like DNA-binding proteins"/>
    <property type="match status" value="1"/>
</dbReference>
<dbReference type="Proteomes" id="UP000245081">
    <property type="component" value="Unassembled WGS sequence"/>
</dbReference>
<dbReference type="InterPro" id="IPR000119">
    <property type="entry name" value="Hist_DNA-bd"/>
</dbReference>
<sequence length="93" mass="10209">MADTFNMKDLSNAVAAEFGLTRQDGANLTRFIFDKVTAELAQGKQVRLHKFGTLEARNRAAGVARNPITNERIVVPARRVLKLTVSPAVKAML</sequence>
<dbReference type="AlphaFoldDB" id="A0A2R5FDB7"/>
<evidence type="ECO:0000256" key="2">
    <source>
        <dbReference type="ARBA" id="ARBA00023125"/>
    </source>
</evidence>
<dbReference type="OrthoDB" id="9797747at2"/>
<dbReference type="GO" id="GO:0030527">
    <property type="term" value="F:structural constituent of chromatin"/>
    <property type="evidence" value="ECO:0007669"/>
    <property type="project" value="InterPro"/>
</dbReference>
<accession>A0A2R5FDB7</accession>
<keyword evidence="2" id="KW-0238">DNA-binding</keyword>
<evidence type="ECO:0000256" key="3">
    <source>
        <dbReference type="RuleBase" id="RU003939"/>
    </source>
</evidence>
<protein>
    <submittedName>
        <fullName evidence="4">Integration host factor subunit alpha</fullName>
    </submittedName>
</protein>
<dbReference type="PANTHER" id="PTHR33175:SF2">
    <property type="entry name" value="INTEGRATION HOST FACTOR SUBUNIT ALPHA"/>
    <property type="match status" value="1"/>
</dbReference>
<dbReference type="PANTHER" id="PTHR33175">
    <property type="entry name" value="DNA-BINDING PROTEIN HU"/>
    <property type="match status" value="1"/>
</dbReference>